<name>A0AAN9RDP8_PHACN</name>
<protein>
    <submittedName>
        <fullName evidence="1">Uncharacterized protein</fullName>
    </submittedName>
</protein>
<sequence length="71" mass="8004">MQRISIRHPCISSFLFPCIVNKSDLVPKTHEPLVQMKVNGISFFDTFVLQGSKIPEDKLALGKFILNSSKN</sequence>
<evidence type="ECO:0000313" key="2">
    <source>
        <dbReference type="Proteomes" id="UP001374584"/>
    </source>
</evidence>
<dbReference type="AlphaFoldDB" id="A0AAN9RDP8"/>
<dbReference type="Proteomes" id="UP001374584">
    <property type="component" value="Unassembled WGS sequence"/>
</dbReference>
<comment type="caution">
    <text evidence="1">The sequence shown here is derived from an EMBL/GenBank/DDBJ whole genome shotgun (WGS) entry which is preliminary data.</text>
</comment>
<evidence type="ECO:0000313" key="1">
    <source>
        <dbReference type="EMBL" id="KAK7367444.1"/>
    </source>
</evidence>
<gene>
    <name evidence="1" type="ORF">VNO80_09456</name>
</gene>
<reference evidence="1 2" key="1">
    <citation type="submission" date="2024-01" db="EMBL/GenBank/DDBJ databases">
        <title>The genomes of 5 underutilized Papilionoideae crops provide insights into root nodulation and disease resistanc.</title>
        <authorList>
            <person name="Jiang F."/>
        </authorList>
    </citation>
    <scope>NUCLEOTIDE SEQUENCE [LARGE SCALE GENOMIC DNA]</scope>
    <source>
        <strain evidence="1">JINMINGXINNONG_FW02</strain>
        <tissue evidence="1">Leaves</tissue>
    </source>
</reference>
<organism evidence="1 2">
    <name type="scientific">Phaseolus coccineus</name>
    <name type="common">Scarlet runner bean</name>
    <name type="synonym">Phaseolus multiflorus</name>
    <dbReference type="NCBI Taxonomy" id="3886"/>
    <lineage>
        <taxon>Eukaryota</taxon>
        <taxon>Viridiplantae</taxon>
        <taxon>Streptophyta</taxon>
        <taxon>Embryophyta</taxon>
        <taxon>Tracheophyta</taxon>
        <taxon>Spermatophyta</taxon>
        <taxon>Magnoliopsida</taxon>
        <taxon>eudicotyledons</taxon>
        <taxon>Gunneridae</taxon>
        <taxon>Pentapetalae</taxon>
        <taxon>rosids</taxon>
        <taxon>fabids</taxon>
        <taxon>Fabales</taxon>
        <taxon>Fabaceae</taxon>
        <taxon>Papilionoideae</taxon>
        <taxon>50 kb inversion clade</taxon>
        <taxon>NPAAA clade</taxon>
        <taxon>indigoferoid/millettioid clade</taxon>
        <taxon>Phaseoleae</taxon>
        <taxon>Phaseolus</taxon>
    </lineage>
</organism>
<proteinExistence type="predicted"/>
<keyword evidence="2" id="KW-1185">Reference proteome</keyword>
<dbReference type="EMBL" id="JAYMYR010000004">
    <property type="protein sequence ID" value="KAK7367444.1"/>
    <property type="molecule type" value="Genomic_DNA"/>
</dbReference>
<accession>A0AAN9RDP8</accession>